<feature type="region of interest" description="Disordered" evidence="1">
    <location>
        <begin position="55"/>
        <end position="75"/>
    </location>
</feature>
<dbReference type="PANTHER" id="PTHR40635">
    <property type="match status" value="1"/>
</dbReference>
<evidence type="ECO:0000313" key="3">
    <source>
        <dbReference type="Proteomes" id="UP001590950"/>
    </source>
</evidence>
<name>A0ABR4A1N8_9LECA</name>
<comment type="caution">
    <text evidence="2">The sequence shown here is derived from an EMBL/GenBank/DDBJ whole genome shotgun (WGS) entry which is preliminary data.</text>
</comment>
<protein>
    <submittedName>
        <fullName evidence="2">Uncharacterized protein</fullName>
    </submittedName>
</protein>
<organism evidence="2 3">
    <name type="scientific">Stereocaulon virgatum</name>
    <dbReference type="NCBI Taxonomy" id="373712"/>
    <lineage>
        <taxon>Eukaryota</taxon>
        <taxon>Fungi</taxon>
        <taxon>Dikarya</taxon>
        <taxon>Ascomycota</taxon>
        <taxon>Pezizomycotina</taxon>
        <taxon>Lecanoromycetes</taxon>
        <taxon>OSLEUM clade</taxon>
        <taxon>Lecanoromycetidae</taxon>
        <taxon>Lecanorales</taxon>
        <taxon>Lecanorineae</taxon>
        <taxon>Stereocaulaceae</taxon>
        <taxon>Stereocaulon</taxon>
    </lineage>
</organism>
<dbReference type="Proteomes" id="UP001590950">
    <property type="component" value="Unassembled WGS sequence"/>
</dbReference>
<proteinExistence type="predicted"/>
<dbReference type="PANTHER" id="PTHR40635:SF1">
    <property type="match status" value="1"/>
</dbReference>
<keyword evidence="3" id="KW-1185">Reference proteome</keyword>
<accession>A0ABR4A1N8</accession>
<reference evidence="2 3" key="1">
    <citation type="submission" date="2024-09" db="EMBL/GenBank/DDBJ databases">
        <title>Rethinking Asexuality: The Enigmatic Case of Functional Sexual Genes in Lepraria (Stereocaulaceae).</title>
        <authorList>
            <person name="Doellman M."/>
            <person name="Sun Y."/>
            <person name="Barcenas-Pena A."/>
            <person name="Lumbsch H.T."/>
            <person name="Grewe F."/>
        </authorList>
    </citation>
    <scope>NUCLEOTIDE SEQUENCE [LARGE SCALE GENOMIC DNA]</scope>
    <source>
        <strain evidence="2 3">Mercado 3170</strain>
    </source>
</reference>
<feature type="region of interest" description="Disordered" evidence="1">
    <location>
        <begin position="153"/>
        <end position="192"/>
    </location>
</feature>
<feature type="compositionally biased region" description="Basic residues" evidence="1">
    <location>
        <begin position="65"/>
        <end position="75"/>
    </location>
</feature>
<evidence type="ECO:0000313" key="2">
    <source>
        <dbReference type="EMBL" id="KAL2038267.1"/>
    </source>
</evidence>
<evidence type="ECO:0000256" key="1">
    <source>
        <dbReference type="SAM" id="MobiDB-lite"/>
    </source>
</evidence>
<sequence length="270" mass="29771">MPPLRRYLRITQYTVLEVRIYLDNPADTHRWLLNPQSPMLPRVIEAVRPLVLPKLREENDNAKGKGGKGKGGKKRGWKDVVVEDNFDVAVFLTETSTRHSILRKEKQAMSKKERLGTTNGKMTGTRDAPVEVGEDPLGLRREDSDEIQGVRLADLPAAGQDGDGTTPKLPKEESGERLFVSDGSEDEGSVMNGKEMDTAMADAGDEGDDKKKLALNTTYDGFNIYGRILCLVVKRKGTSKGKEVAGGSGQAMMEEWISSTQMGQGQMMDE</sequence>
<gene>
    <name evidence="2" type="ORF">N7G274_008916</name>
</gene>
<feature type="region of interest" description="Disordered" evidence="1">
    <location>
        <begin position="104"/>
        <end position="136"/>
    </location>
</feature>
<dbReference type="EMBL" id="JBEFKJ010000033">
    <property type="protein sequence ID" value="KAL2038267.1"/>
    <property type="molecule type" value="Genomic_DNA"/>
</dbReference>
<feature type="compositionally biased region" description="Basic and acidic residues" evidence="1">
    <location>
        <begin position="104"/>
        <end position="115"/>
    </location>
</feature>